<accession>A0A0A9BE48</accession>
<proteinExistence type="predicted"/>
<dbReference type="EMBL" id="GBRH01238385">
    <property type="protein sequence ID" value="JAD59510.1"/>
    <property type="molecule type" value="Transcribed_RNA"/>
</dbReference>
<sequence>MSNGNCRGVSVNLYLKFSCSS</sequence>
<evidence type="ECO:0000313" key="1">
    <source>
        <dbReference type="EMBL" id="JAD59510.1"/>
    </source>
</evidence>
<dbReference type="AlphaFoldDB" id="A0A0A9BE48"/>
<protein>
    <submittedName>
        <fullName evidence="1">Uncharacterized protein</fullName>
    </submittedName>
</protein>
<organism evidence="1">
    <name type="scientific">Arundo donax</name>
    <name type="common">Giant reed</name>
    <name type="synonym">Donax arundinaceus</name>
    <dbReference type="NCBI Taxonomy" id="35708"/>
    <lineage>
        <taxon>Eukaryota</taxon>
        <taxon>Viridiplantae</taxon>
        <taxon>Streptophyta</taxon>
        <taxon>Embryophyta</taxon>
        <taxon>Tracheophyta</taxon>
        <taxon>Spermatophyta</taxon>
        <taxon>Magnoliopsida</taxon>
        <taxon>Liliopsida</taxon>
        <taxon>Poales</taxon>
        <taxon>Poaceae</taxon>
        <taxon>PACMAD clade</taxon>
        <taxon>Arundinoideae</taxon>
        <taxon>Arundineae</taxon>
        <taxon>Arundo</taxon>
    </lineage>
</organism>
<name>A0A0A9BE48_ARUDO</name>
<reference evidence="1" key="1">
    <citation type="submission" date="2014-09" db="EMBL/GenBank/DDBJ databases">
        <authorList>
            <person name="Magalhaes I.L.F."/>
            <person name="Oliveira U."/>
            <person name="Santos F.R."/>
            <person name="Vidigal T.H.D.A."/>
            <person name="Brescovit A.D."/>
            <person name="Santos A.J."/>
        </authorList>
    </citation>
    <scope>NUCLEOTIDE SEQUENCE</scope>
    <source>
        <tissue evidence="1">Shoot tissue taken approximately 20 cm above the soil surface</tissue>
    </source>
</reference>
<reference evidence="1" key="2">
    <citation type="journal article" date="2015" name="Data Brief">
        <title>Shoot transcriptome of the giant reed, Arundo donax.</title>
        <authorList>
            <person name="Barrero R.A."/>
            <person name="Guerrero F.D."/>
            <person name="Moolhuijzen P."/>
            <person name="Goolsby J.A."/>
            <person name="Tidwell J."/>
            <person name="Bellgard S.E."/>
            <person name="Bellgard M.I."/>
        </authorList>
    </citation>
    <scope>NUCLEOTIDE SEQUENCE</scope>
    <source>
        <tissue evidence="1">Shoot tissue taken approximately 20 cm above the soil surface</tissue>
    </source>
</reference>